<dbReference type="OrthoDB" id="9803968at2"/>
<organism evidence="4 5">
    <name type="scientific">Leucobacter komagatae</name>
    <dbReference type="NCBI Taxonomy" id="55969"/>
    <lineage>
        <taxon>Bacteria</taxon>
        <taxon>Bacillati</taxon>
        <taxon>Actinomycetota</taxon>
        <taxon>Actinomycetes</taxon>
        <taxon>Micrococcales</taxon>
        <taxon>Microbacteriaceae</taxon>
        <taxon>Leucobacter</taxon>
    </lineage>
</organism>
<dbReference type="InterPro" id="IPR000873">
    <property type="entry name" value="AMP-dep_synth/lig_dom"/>
</dbReference>
<dbReference type="Gene3D" id="3.40.50.12780">
    <property type="entry name" value="N-terminal domain of ligase-like"/>
    <property type="match status" value="1"/>
</dbReference>
<gene>
    <name evidence="4" type="ORF">FB468_2962</name>
</gene>
<evidence type="ECO:0000259" key="2">
    <source>
        <dbReference type="Pfam" id="PF00501"/>
    </source>
</evidence>
<feature type="domain" description="AMP-dependent synthetase/ligase" evidence="2">
    <location>
        <begin position="15"/>
        <end position="377"/>
    </location>
</feature>
<dbReference type="InterPro" id="IPR025110">
    <property type="entry name" value="AMP-bd_C"/>
</dbReference>
<dbReference type="InterPro" id="IPR050237">
    <property type="entry name" value="ATP-dep_AMP-bd_enzyme"/>
</dbReference>
<dbReference type="RefSeq" id="WP_141888000.1">
    <property type="nucleotide sequence ID" value="NZ_BAAAUY010000018.1"/>
</dbReference>
<reference evidence="4 5" key="1">
    <citation type="submission" date="2019-06" db="EMBL/GenBank/DDBJ databases">
        <title>Sequencing the genomes of 1000 actinobacteria strains.</title>
        <authorList>
            <person name="Klenk H.-P."/>
        </authorList>
    </citation>
    <scope>NUCLEOTIDE SEQUENCE [LARGE SCALE GENOMIC DNA]</scope>
    <source>
        <strain evidence="4 5">DSM 8803</strain>
    </source>
</reference>
<protein>
    <submittedName>
        <fullName evidence="4">Acyl-CoA synthetase (AMP-forming)/AMP-acid ligase II</fullName>
    </submittedName>
</protein>
<evidence type="ECO:0000259" key="3">
    <source>
        <dbReference type="Pfam" id="PF13193"/>
    </source>
</evidence>
<dbReference type="AlphaFoldDB" id="A0A542Y9X6"/>
<dbReference type="Gene3D" id="3.30.300.30">
    <property type="match status" value="1"/>
</dbReference>
<dbReference type="PANTHER" id="PTHR43767">
    <property type="entry name" value="LONG-CHAIN-FATTY-ACID--COA LIGASE"/>
    <property type="match status" value="1"/>
</dbReference>
<dbReference type="Proteomes" id="UP000319094">
    <property type="component" value="Unassembled WGS sequence"/>
</dbReference>
<sequence length="525" mass="55266">MRLKHLLWESPAAGSERDCIGDERGILSYQETDIQARALARQLAEAGIGEGDVVALMLENSVELLLGILAAWLLGAAATPINPTFTERELNYQLEDSNAKLLIADEHTSVAANGLAIARLDLADIRARLRGPVAAGSPGGPGSPGSPGSPVGPARPGSPLPTPETPADQLALLIYTSGSTGQPKGVMLDHANLHAMAEGLATHTAITADDRALVVLPMFHVNAICVSWLAPMLVGGSTVIMPRFTPTGLLDAIARFRPTYFSVVPAILAKLVELPRDTPVDFSSVRFVICGAAPVSAELLQLSADRFGLHIIEGYGLTESTCASACIPLAGPHKIGTVGPALAGQRIKLTDPDGNPVPTGERGEVRISGPTIMRGYLGRPEATAETIVDGWLRTGDVGVLDEDGYLRIVDRIKDMIIRGGENLYPKEIEAHLAAHPAVLESAVVGAQHPQLGEVPVAYVVLLPGAEATSADLLAHCAAGLMKVKVPARLTLVDDLPRNPVGKVDKPELRRQTPPVAEPVRQRVSA</sequence>
<dbReference type="PROSITE" id="PS00455">
    <property type="entry name" value="AMP_BINDING"/>
    <property type="match status" value="1"/>
</dbReference>
<keyword evidence="4" id="KW-0436">Ligase</keyword>
<dbReference type="EMBL" id="VFON01000001">
    <property type="protein sequence ID" value="TQL44891.1"/>
    <property type="molecule type" value="Genomic_DNA"/>
</dbReference>
<accession>A0A542Y9X6</accession>
<keyword evidence="5" id="KW-1185">Reference proteome</keyword>
<name>A0A542Y9X6_9MICO</name>
<feature type="region of interest" description="Disordered" evidence="1">
    <location>
        <begin position="133"/>
        <end position="163"/>
    </location>
</feature>
<dbReference type="PANTHER" id="PTHR43767:SF1">
    <property type="entry name" value="NONRIBOSOMAL PEPTIDE SYNTHASE PES1 (EUROFUNG)-RELATED"/>
    <property type="match status" value="1"/>
</dbReference>
<dbReference type="InterPro" id="IPR042099">
    <property type="entry name" value="ANL_N_sf"/>
</dbReference>
<comment type="caution">
    <text evidence="4">The sequence shown here is derived from an EMBL/GenBank/DDBJ whole genome shotgun (WGS) entry which is preliminary data.</text>
</comment>
<dbReference type="Pfam" id="PF13193">
    <property type="entry name" value="AMP-binding_C"/>
    <property type="match status" value="1"/>
</dbReference>
<feature type="domain" description="AMP-binding enzyme C-terminal" evidence="3">
    <location>
        <begin position="427"/>
        <end position="502"/>
    </location>
</feature>
<evidence type="ECO:0000313" key="5">
    <source>
        <dbReference type="Proteomes" id="UP000319094"/>
    </source>
</evidence>
<dbReference type="SUPFAM" id="SSF56801">
    <property type="entry name" value="Acetyl-CoA synthetase-like"/>
    <property type="match status" value="1"/>
</dbReference>
<dbReference type="Pfam" id="PF00501">
    <property type="entry name" value="AMP-binding"/>
    <property type="match status" value="1"/>
</dbReference>
<dbReference type="InterPro" id="IPR020845">
    <property type="entry name" value="AMP-binding_CS"/>
</dbReference>
<feature type="compositionally biased region" description="Low complexity" evidence="1">
    <location>
        <begin position="146"/>
        <end position="155"/>
    </location>
</feature>
<evidence type="ECO:0000256" key="1">
    <source>
        <dbReference type="SAM" id="MobiDB-lite"/>
    </source>
</evidence>
<dbReference type="GO" id="GO:0016878">
    <property type="term" value="F:acid-thiol ligase activity"/>
    <property type="evidence" value="ECO:0007669"/>
    <property type="project" value="UniProtKB-ARBA"/>
</dbReference>
<evidence type="ECO:0000313" key="4">
    <source>
        <dbReference type="EMBL" id="TQL44891.1"/>
    </source>
</evidence>
<proteinExistence type="predicted"/>
<feature type="region of interest" description="Disordered" evidence="1">
    <location>
        <begin position="500"/>
        <end position="525"/>
    </location>
</feature>
<dbReference type="InterPro" id="IPR045851">
    <property type="entry name" value="AMP-bd_C_sf"/>
</dbReference>